<sequence>MRKVIFSFMAIMMSVVLFSACSNKSQVLKDAVEKAKQEAGIPKTENGVTIADIRFNEATNTVEYVCELPMEVFKQFQNIAAQENYKDVFIYSKKDDASLKALAKLLLDVNGNLKFTYKTEGTDAPIELSYDSTVLKKLVDGTLPEAQLQPAQEQGNEASEEVSEDAQEGAQEDAQEGEVEE</sequence>
<dbReference type="PROSITE" id="PS51257">
    <property type="entry name" value="PROKAR_LIPOPROTEIN"/>
    <property type="match status" value="1"/>
</dbReference>
<evidence type="ECO:0000313" key="4">
    <source>
        <dbReference type="Proteomes" id="UP000278983"/>
    </source>
</evidence>
<dbReference type="RefSeq" id="WP_126678669.1">
    <property type="nucleotide sequence ID" value="NZ_RYYU01000001.1"/>
</dbReference>
<proteinExistence type="predicted"/>
<feature type="chain" id="PRO_5019045287" description="Lipoprotein" evidence="2">
    <location>
        <begin position="20"/>
        <end position="181"/>
    </location>
</feature>
<dbReference type="EMBL" id="RYYU01000001">
    <property type="protein sequence ID" value="RUL59510.1"/>
    <property type="molecule type" value="Genomic_DNA"/>
</dbReference>
<accession>A0A432LL19</accession>
<keyword evidence="4" id="KW-1185">Reference proteome</keyword>
<reference evidence="3 4" key="1">
    <citation type="submission" date="2018-12" db="EMBL/GenBank/DDBJ databases">
        <title>Genome sequencing of Prevotella sp. KCOM 3155 (= JS262).</title>
        <authorList>
            <person name="Kook J.-K."/>
            <person name="Park S.-N."/>
            <person name="Lim Y.K."/>
        </authorList>
    </citation>
    <scope>NUCLEOTIDE SEQUENCE [LARGE SCALE GENOMIC DNA]</scope>
    <source>
        <strain evidence="3 4">KCOM 3155</strain>
    </source>
</reference>
<evidence type="ECO:0000313" key="3">
    <source>
        <dbReference type="EMBL" id="RUL59510.1"/>
    </source>
</evidence>
<protein>
    <recommendedName>
        <fullName evidence="5">Lipoprotein</fullName>
    </recommendedName>
</protein>
<feature type="region of interest" description="Disordered" evidence="1">
    <location>
        <begin position="145"/>
        <end position="181"/>
    </location>
</feature>
<feature type="signal peptide" evidence="2">
    <location>
        <begin position="1"/>
        <end position="19"/>
    </location>
</feature>
<evidence type="ECO:0000256" key="2">
    <source>
        <dbReference type="SAM" id="SignalP"/>
    </source>
</evidence>
<name>A0A432LL19_9BACT</name>
<organism evidence="3 4">
    <name type="scientific">Prevotella koreensis</name>
    <dbReference type="NCBI Taxonomy" id="2490854"/>
    <lineage>
        <taxon>Bacteria</taxon>
        <taxon>Pseudomonadati</taxon>
        <taxon>Bacteroidota</taxon>
        <taxon>Bacteroidia</taxon>
        <taxon>Bacteroidales</taxon>
        <taxon>Prevotellaceae</taxon>
        <taxon>Prevotella</taxon>
    </lineage>
</organism>
<evidence type="ECO:0000256" key="1">
    <source>
        <dbReference type="SAM" id="MobiDB-lite"/>
    </source>
</evidence>
<comment type="caution">
    <text evidence="3">The sequence shown here is derived from an EMBL/GenBank/DDBJ whole genome shotgun (WGS) entry which is preliminary data.</text>
</comment>
<keyword evidence="2" id="KW-0732">Signal</keyword>
<dbReference type="AlphaFoldDB" id="A0A432LL19"/>
<gene>
    <name evidence="3" type="ORF">EHV08_06890</name>
</gene>
<dbReference type="Proteomes" id="UP000278983">
    <property type="component" value="Unassembled WGS sequence"/>
</dbReference>
<feature type="compositionally biased region" description="Acidic residues" evidence="1">
    <location>
        <begin position="158"/>
        <end position="181"/>
    </location>
</feature>
<evidence type="ECO:0008006" key="5">
    <source>
        <dbReference type="Google" id="ProtNLM"/>
    </source>
</evidence>